<proteinExistence type="inferred from homology"/>
<dbReference type="InterPro" id="IPR005123">
    <property type="entry name" value="Oxoglu/Fe-dep_dioxygenase_dom"/>
</dbReference>
<dbReference type="Pfam" id="PF14226">
    <property type="entry name" value="DIOX_N"/>
    <property type="match status" value="1"/>
</dbReference>
<organism evidence="13 14">
    <name type="scientific">Ruegeria conchae</name>
    <dbReference type="NCBI Taxonomy" id="981384"/>
    <lineage>
        <taxon>Bacteria</taxon>
        <taxon>Pseudomonadati</taxon>
        <taxon>Pseudomonadota</taxon>
        <taxon>Alphaproteobacteria</taxon>
        <taxon>Rhodobacterales</taxon>
        <taxon>Roseobacteraceae</taxon>
        <taxon>Ruegeria</taxon>
    </lineage>
</organism>
<dbReference type="GO" id="GO:0009693">
    <property type="term" value="P:ethylene biosynthetic process"/>
    <property type="evidence" value="ECO:0007669"/>
    <property type="project" value="UniProtKB-KW"/>
</dbReference>
<evidence type="ECO:0000256" key="2">
    <source>
        <dbReference type="ARBA" id="ARBA00004767"/>
    </source>
</evidence>
<dbReference type="EMBL" id="RCCT01000001">
    <property type="protein sequence ID" value="RLK10794.1"/>
    <property type="molecule type" value="Genomic_DNA"/>
</dbReference>
<dbReference type="GO" id="GO:0051213">
    <property type="term" value="F:dioxygenase activity"/>
    <property type="evidence" value="ECO:0007669"/>
    <property type="project" value="UniProtKB-KW"/>
</dbReference>
<dbReference type="GO" id="GO:0046872">
    <property type="term" value="F:metal ion binding"/>
    <property type="evidence" value="ECO:0007669"/>
    <property type="project" value="UniProtKB-KW"/>
</dbReference>
<keyword evidence="6" id="KW-0266">Ethylene biosynthesis</keyword>
<dbReference type="STRING" id="981384.GCA_000192475_03449"/>
<keyword evidence="11" id="KW-0408">Iron</keyword>
<dbReference type="EC" id="1.14.20.7" evidence="3"/>
<dbReference type="Gene3D" id="2.60.120.330">
    <property type="entry name" value="B-lactam Antibiotic, Isopenicillin N Synthase, Chain"/>
    <property type="match status" value="1"/>
</dbReference>
<evidence type="ECO:0000256" key="7">
    <source>
        <dbReference type="ARBA" id="ARBA00031011"/>
    </source>
</evidence>
<comment type="catalytic activity">
    <reaction evidence="9">
        <text>2-oxoglutarate + O2 + 2 H(+) = ethene + 3 CO2 + H2O</text>
        <dbReference type="Rhea" id="RHEA:31523"/>
        <dbReference type="ChEBI" id="CHEBI:15377"/>
        <dbReference type="ChEBI" id="CHEBI:15378"/>
        <dbReference type="ChEBI" id="CHEBI:15379"/>
        <dbReference type="ChEBI" id="CHEBI:16526"/>
        <dbReference type="ChEBI" id="CHEBI:16810"/>
        <dbReference type="ChEBI" id="CHEBI:18153"/>
        <dbReference type="EC" id="1.13.12.19"/>
    </reaction>
</comment>
<evidence type="ECO:0000256" key="1">
    <source>
        <dbReference type="ARBA" id="ARBA00001954"/>
    </source>
</evidence>
<dbReference type="GO" id="GO:0102276">
    <property type="term" value="F:2-oxoglutarate oxygenase/decarboxylase (ethylene-forming) activity"/>
    <property type="evidence" value="ECO:0007669"/>
    <property type="project" value="UniProtKB-EC"/>
</dbReference>
<comment type="similarity">
    <text evidence="11">Belongs to the iron/ascorbate-dependent oxidoreductase family.</text>
</comment>
<dbReference type="InterPro" id="IPR044861">
    <property type="entry name" value="IPNS-like_FE2OG_OXY"/>
</dbReference>
<gene>
    <name evidence="13" type="ORF">CLV75_0780</name>
</gene>
<evidence type="ECO:0000256" key="8">
    <source>
        <dbReference type="ARBA" id="ARBA00031282"/>
    </source>
</evidence>
<name>A0A497ZU93_9RHOB</name>
<dbReference type="PRINTS" id="PR00682">
    <property type="entry name" value="IPNSYNTHASE"/>
</dbReference>
<dbReference type="Pfam" id="PF03171">
    <property type="entry name" value="2OG-FeII_Oxy"/>
    <property type="match status" value="1"/>
</dbReference>
<feature type="domain" description="Fe2OG dioxygenase" evidence="12">
    <location>
        <begin position="168"/>
        <end position="270"/>
    </location>
</feature>
<dbReference type="EC" id="1.13.12.19" evidence="4"/>
<keyword evidence="14" id="KW-1185">Reference proteome</keyword>
<dbReference type="Proteomes" id="UP000271700">
    <property type="component" value="Unassembled WGS sequence"/>
</dbReference>
<evidence type="ECO:0000256" key="3">
    <source>
        <dbReference type="ARBA" id="ARBA00012293"/>
    </source>
</evidence>
<dbReference type="PANTHER" id="PTHR47990">
    <property type="entry name" value="2-OXOGLUTARATE (2OG) AND FE(II)-DEPENDENT OXYGENASE SUPERFAMILY PROTEIN-RELATED"/>
    <property type="match status" value="1"/>
</dbReference>
<accession>A0A497ZU93</accession>
<dbReference type="SUPFAM" id="SSF51197">
    <property type="entry name" value="Clavaminate synthase-like"/>
    <property type="match status" value="1"/>
</dbReference>
<evidence type="ECO:0000256" key="11">
    <source>
        <dbReference type="RuleBase" id="RU003682"/>
    </source>
</evidence>
<keyword evidence="13" id="KW-0223">Dioxygenase</keyword>
<dbReference type="InterPro" id="IPR027443">
    <property type="entry name" value="IPNS-like_sf"/>
</dbReference>
<evidence type="ECO:0000256" key="5">
    <source>
        <dbReference type="ARBA" id="ARBA00019045"/>
    </source>
</evidence>
<dbReference type="OrthoDB" id="21825at2"/>
<comment type="cofactor">
    <cofactor evidence="1">
        <name>Fe(2+)</name>
        <dbReference type="ChEBI" id="CHEBI:29033"/>
    </cofactor>
</comment>
<reference evidence="13 14" key="1">
    <citation type="submission" date="2018-10" db="EMBL/GenBank/DDBJ databases">
        <title>Genomic Encyclopedia of Archaeal and Bacterial Type Strains, Phase II (KMG-II): from individual species to whole genera.</title>
        <authorList>
            <person name="Goeker M."/>
        </authorList>
    </citation>
    <scope>NUCLEOTIDE SEQUENCE [LARGE SCALE GENOMIC DNA]</scope>
    <source>
        <strain evidence="13 14">DSM 29317</strain>
    </source>
</reference>
<comment type="pathway">
    <text evidence="2">Alkene biosynthesis; ethylene biosynthesis via 2-oxoglutarate.</text>
</comment>
<evidence type="ECO:0000313" key="13">
    <source>
        <dbReference type="EMBL" id="RLK10794.1"/>
    </source>
</evidence>
<dbReference type="RefSeq" id="WP_010440357.1">
    <property type="nucleotide sequence ID" value="NZ_AEYW01000006.1"/>
</dbReference>
<dbReference type="InterPro" id="IPR026992">
    <property type="entry name" value="DIOX_N"/>
</dbReference>
<dbReference type="InterPro" id="IPR050231">
    <property type="entry name" value="Iron_ascorbate_oxido_reductase"/>
</dbReference>
<evidence type="ECO:0000256" key="4">
    <source>
        <dbReference type="ARBA" id="ARBA00012531"/>
    </source>
</evidence>
<sequence>MTEFTEVPVVRLGKRSDEEIADDFRVAYGTTGFGYIVDHGIDQSLIQAVFEASWQFHALPLAEKQAIAVDTTHRGYIAINTSTDVNSSLADVTKPNQSASFMMMREDASVDPNIYLSGPNRWPELPQFRETLETYFEVMSGLGRRLMRIALLACGATDFSILSAFDEPTIWLRLLHYPPQPKASPDDLFGSAPHTDFGCLTLLAQDQVGGLQVQTPAGNWVDVPTKPDAFVVNVGDMLHRMSNGQLMSTPHRVINRSGRERYSVPFFFDPHVNTIVQPLPGTGHPRYNPLIFGNFLRSELEAAYEAHKPGKN</sequence>
<dbReference type="PROSITE" id="PS51471">
    <property type="entry name" value="FE2OG_OXY"/>
    <property type="match status" value="1"/>
</dbReference>
<comment type="catalytic activity">
    <reaction evidence="10">
        <text>L-arginine + 2-oxoglutarate + O2 = guanidine + L-glutamate 5-semialdehyde + succinate + CO2</text>
        <dbReference type="Rhea" id="RHEA:31535"/>
        <dbReference type="ChEBI" id="CHEBI:15379"/>
        <dbReference type="ChEBI" id="CHEBI:16526"/>
        <dbReference type="ChEBI" id="CHEBI:16810"/>
        <dbReference type="ChEBI" id="CHEBI:30031"/>
        <dbReference type="ChEBI" id="CHEBI:30087"/>
        <dbReference type="ChEBI" id="CHEBI:32682"/>
        <dbReference type="ChEBI" id="CHEBI:58066"/>
        <dbReference type="EC" id="1.14.20.7"/>
    </reaction>
</comment>
<dbReference type="AlphaFoldDB" id="A0A497ZU93"/>
<evidence type="ECO:0000259" key="12">
    <source>
        <dbReference type="PROSITE" id="PS51471"/>
    </source>
</evidence>
<keyword evidence="11" id="KW-0560">Oxidoreductase</keyword>
<evidence type="ECO:0000313" key="14">
    <source>
        <dbReference type="Proteomes" id="UP000271700"/>
    </source>
</evidence>
<keyword evidence="11" id="KW-0479">Metal-binding</keyword>
<comment type="caution">
    <text evidence="13">The sequence shown here is derived from an EMBL/GenBank/DDBJ whole genome shotgun (WGS) entry which is preliminary data.</text>
</comment>
<evidence type="ECO:0000256" key="6">
    <source>
        <dbReference type="ARBA" id="ARBA00022666"/>
    </source>
</evidence>
<evidence type="ECO:0000256" key="10">
    <source>
        <dbReference type="ARBA" id="ARBA00049359"/>
    </source>
</evidence>
<protein>
    <recommendedName>
        <fullName evidence="5">2-oxoglutarate-dependent ethylene/succinate-forming enzyme</fullName>
        <ecNumber evidence="4">1.13.12.19</ecNumber>
        <ecNumber evidence="3">1.14.20.7</ecNumber>
    </recommendedName>
    <alternativeName>
        <fullName evidence="7">2-oxoglutarate dioxygenase (ethylene-forming)</fullName>
    </alternativeName>
    <alternativeName>
        <fullName evidence="8">2-oxoglutarate/L-arginine monooxygenase/decarboxylase (succinate-forming)</fullName>
    </alternativeName>
</protein>
<evidence type="ECO:0000256" key="9">
    <source>
        <dbReference type="ARBA" id="ARBA00047725"/>
    </source>
</evidence>